<dbReference type="RefSeq" id="WP_340331351.1">
    <property type="nucleotide sequence ID" value="NZ_JAZHOF010000008.1"/>
</dbReference>
<evidence type="ECO:0000313" key="7">
    <source>
        <dbReference type="Proteomes" id="UP001378188"/>
    </source>
</evidence>
<reference evidence="6 7" key="1">
    <citation type="submission" date="2024-02" db="EMBL/GenBank/DDBJ databases">
        <title>Genome analysis and characterization of Microbaculum marinisediminis sp. nov., isolated from marine sediment.</title>
        <authorList>
            <person name="Du Z.-J."/>
            <person name="Ye Y.-Q."/>
            <person name="Zhang Z.-R."/>
            <person name="Yuan S.-M."/>
            <person name="Zhang X.-Y."/>
        </authorList>
    </citation>
    <scope>NUCLEOTIDE SEQUENCE [LARGE SCALE GENOMIC DNA]</scope>
    <source>
        <strain evidence="6 7">SDUM1044001</strain>
    </source>
</reference>
<accession>A0AAW9RZE5</accession>
<sequence length="265" mass="28607">MAIGKHGAAQTSICTSWPDRIEVRGRDLCNDLMGHVGFTDYFFLLVTGRMPTPDQSYFLDTLLVAIAEHGLTPTAQAARMTYDADPAALQAAVAAGILGCGSVLLGTSELCGKLLVEARRRVDAGEDADAVAESIAREYRESRRAFPGFGHPVHKPVDPRTVRIFEMTAERGIEGPYIDMARRFPAAVERVWGKPLTMNVQMPIAAVLLELDFPASVIKAIAILARTGGLLAHLAEESDGQIGFLMASHGEDAIAYVRQGEEGTR</sequence>
<dbReference type="GO" id="GO:0006099">
    <property type="term" value="P:tricarboxylic acid cycle"/>
    <property type="evidence" value="ECO:0007669"/>
    <property type="project" value="TreeGrafter"/>
</dbReference>
<dbReference type="InterPro" id="IPR002020">
    <property type="entry name" value="Citrate_synthase"/>
</dbReference>
<evidence type="ECO:0000256" key="2">
    <source>
        <dbReference type="ARBA" id="ARBA00010566"/>
    </source>
</evidence>
<comment type="similarity">
    <text evidence="2 5">Belongs to the citrate synthase family.</text>
</comment>
<evidence type="ECO:0000256" key="4">
    <source>
        <dbReference type="ARBA" id="ARBA00022679"/>
    </source>
</evidence>
<evidence type="ECO:0000256" key="3">
    <source>
        <dbReference type="ARBA" id="ARBA00012972"/>
    </source>
</evidence>
<evidence type="ECO:0000256" key="5">
    <source>
        <dbReference type="RuleBase" id="RU003406"/>
    </source>
</evidence>
<dbReference type="InterPro" id="IPR019810">
    <property type="entry name" value="Citrate_synthase_AS"/>
</dbReference>
<evidence type="ECO:0000256" key="1">
    <source>
        <dbReference type="ARBA" id="ARBA00004751"/>
    </source>
</evidence>
<dbReference type="NCBIfam" id="NF004868">
    <property type="entry name" value="PRK06224.1-5"/>
    <property type="match status" value="1"/>
</dbReference>
<dbReference type="EMBL" id="JAZHOF010000008">
    <property type="protein sequence ID" value="MEJ8573650.1"/>
    <property type="molecule type" value="Genomic_DNA"/>
</dbReference>
<dbReference type="InterPro" id="IPR016142">
    <property type="entry name" value="Citrate_synth-like_lrg_a-sub"/>
</dbReference>
<dbReference type="GO" id="GO:0016829">
    <property type="term" value="F:lyase activity"/>
    <property type="evidence" value="ECO:0007669"/>
    <property type="project" value="UniProtKB-KW"/>
</dbReference>
<keyword evidence="7" id="KW-1185">Reference proteome</keyword>
<dbReference type="GO" id="GO:0036440">
    <property type="term" value="F:citrate synthase activity"/>
    <property type="evidence" value="ECO:0007669"/>
    <property type="project" value="UniProtKB-EC"/>
</dbReference>
<dbReference type="GO" id="GO:0005829">
    <property type="term" value="C:cytosol"/>
    <property type="evidence" value="ECO:0007669"/>
    <property type="project" value="TreeGrafter"/>
</dbReference>
<dbReference type="PANTHER" id="PTHR11739">
    <property type="entry name" value="CITRATE SYNTHASE"/>
    <property type="match status" value="1"/>
</dbReference>
<comment type="caution">
    <text evidence="6">The sequence shown here is derived from an EMBL/GenBank/DDBJ whole genome shotgun (WGS) entry which is preliminary data.</text>
</comment>
<protein>
    <recommendedName>
        <fullName evidence="3">citrate synthase (unknown stereospecificity)</fullName>
        <ecNumber evidence="3">2.3.3.16</ecNumber>
    </recommendedName>
</protein>
<dbReference type="SUPFAM" id="SSF48256">
    <property type="entry name" value="Citrate synthase"/>
    <property type="match status" value="1"/>
</dbReference>
<gene>
    <name evidence="6" type="ORF">V3328_19320</name>
</gene>
<proteinExistence type="inferred from homology"/>
<dbReference type="GO" id="GO:0005975">
    <property type="term" value="P:carbohydrate metabolic process"/>
    <property type="evidence" value="ECO:0007669"/>
    <property type="project" value="TreeGrafter"/>
</dbReference>
<organism evidence="6 7">
    <name type="scientific">Microbaculum marinum</name>
    <dbReference type="NCBI Taxonomy" id="1764581"/>
    <lineage>
        <taxon>Bacteria</taxon>
        <taxon>Pseudomonadati</taxon>
        <taxon>Pseudomonadota</taxon>
        <taxon>Alphaproteobacteria</taxon>
        <taxon>Hyphomicrobiales</taxon>
        <taxon>Tepidamorphaceae</taxon>
        <taxon>Microbaculum</taxon>
    </lineage>
</organism>
<dbReference type="Proteomes" id="UP001378188">
    <property type="component" value="Unassembled WGS sequence"/>
</dbReference>
<name>A0AAW9RZE5_9HYPH</name>
<dbReference type="InterPro" id="IPR036969">
    <property type="entry name" value="Citrate_synthase_sf"/>
</dbReference>
<comment type="pathway">
    <text evidence="1">Carbohydrate metabolism; tricarboxylic acid cycle; isocitrate from oxaloacetate: step 1/2.</text>
</comment>
<keyword evidence="6" id="KW-0456">Lyase</keyword>
<keyword evidence="4 5" id="KW-0808">Transferase</keyword>
<dbReference type="CDD" id="cd06100">
    <property type="entry name" value="CCL_ACL-C"/>
    <property type="match status" value="1"/>
</dbReference>
<dbReference type="PANTHER" id="PTHR11739:SF4">
    <property type="entry name" value="CITRATE SYNTHASE, PEROXISOMAL"/>
    <property type="match status" value="1"/>
</dbReference>
<dbReference type="AlphaFoldDB" id="A0AAW9RZE5"/>
<dbReference type="InterPro" id="IPR016143">
    <property type="entry name" value="Citrate_synth-like_sm_a-sub"/>
</dbReference>
<dbReference type="Gene3D" id="1.10.580.10">
    <property type="entry name" value="Citrate Synthase, domain 1"/>
    <property type="match status" value="1"/>
</dbReference>
<dbReference type="Pfam" id="PF00285">
    <property type="entry name" value="Citrate_synt"/>
    <property type="match status" value="1"/>
</dbReference>
<evidence type="ECO:0000313" key="6">
    <source>
        <dbReference type="EMBL" id="MEJ8573650.1"/>
    </source>
</evidence>
<dbReference type="EC" id="2.3.3.16" evidence="3"/>
<dbReference type="Gene3D" id="1.10.230.10">
    <property type="entry name" value="Cytochrome P450-Terp, domain 2"/>
    <property type="match status" value="1"/>
</dbReference>
<dbReference type="PROSITE" id="PS00480">
    <property type="entry name" value="CITRATE_SYNTHASE"/>
    <property type="match status" value="1"/>
</dbReference>